<evidence type="ECO:0000313" key="1">
    <source>
        <dbReference type="EMBL" id="KAJ9090063.1"/>
    </source>
</evidence>
<sequence length="152" mass="16783">MKFQSILFTLFAATQVASESCKKMAGGVVSNCGNDQDAFFLKNVKLMGKPARGSELKIQVDGVVRETINPGAKVTIKIKRQGRTLINITKDICELLVERKIGYKCPVKAQKISKTHVLKIPGYAPRGDYDIEASGVNKNNRRIFKVNIKATI</sequence>
<accession>A0ACC2UT96</accession>
<reference evidence="1" key="1">
    <citation type="submission" date="2022-04" db="EMBL/GenBank/DDBJ databases">
        <title>Genome of the entomopathogenic fungus Entomophthora muscae.</title>
        <authorList>
            <person name="Elya C."/>
            <person name="Lovett B.R."/>
            <person name="Lee E."/>
            <person name="Macias A.M."/>
            <person name="Hajek A.E."/>
            <person name="De Bivort B.L."/>
            <person name="Kasson M.T."/>
            <person name="De Fine Licht H.H."/>
            <person name="Stajich J.E."/>
        </authorList>
    </citation>
    <scope>NUCLEOTIDE SEQUENCE</scope>
    <source>
        <strain evidence="1">Berkeley</strain>
    </source>
</reference>
<evidence type="ECO:0000313" key="2">
    <source>
        <dbReference type="Proteomes" id="UP001165960"/>
    </source>
</evidence>
<dbReference type="EMBL" id="QTSX02000018">
    <property type="protein sequence ID" value="KAJ9090063.1"/>
    <property type="molecule type" value="Genomic_DNA"/>
</dbReference>
<proteinExistence type="predicted"/>
<gene>
    <name evidence="1" type="primary">NPC2_4</name>
    <name evidence="1" type="ORF">DSO57_1006457</name>
</gene>
<name>A0ACC2UT96_9FUNG</name>
<protein>
    <submittedName>
        <fullName evidence="1">Phosphatidylglycerol/phosphatidylinositol transfer protein</fullName>
    </submittedName>
</protein>
<keyword evidence="2" id="KW-1185">Reference proteome</keyword>
<dbReference type="Proteomes" id="UP001165960">
    <property type="component" value="Unassembled WGS sequence"/>
</dbReference>
<organism evidence="1 2">
    <name type="scientific">Entomophthora muscae</name>
    <dbReference type="NCBI Taxonomy" id="34485"/>
    <lineage>
        <taxon>Eukaryota</taxon>
        <taxon>Fungi</taxon>
        <taxon>Fungi incertae sedis</taxon>
        <taxon>Zoopagomycota</taxon>
        <taxon>Entomophthoromycotina</taxon>
        <taxon>Entomophthoromycetes</taxon>
        <taxon>Entomophthorales</taxon>
        <taxon>Entomophthoraceae</taxon>
        <taxon>Entomophthora</taxon>
    </lineage>
</organism>
<comment type="caution">
    <text evidence="1">The sequence shown here is derived from an EMBL/GenBank/DDBJ whole genome shotgun (WGS) entry which is preliminary data.</text>
</comment>